<sequence>MNNKFTIPSFMAIVAISGAFTLALTLAYSLYIQGYTPYAFSFPLLKTVELSQLKGYLWYGVFYFLGLAFIFHLCSESPKNEKACETAIKGFRISTCAVLLLLFCISFSAPVEIDIKPISEVSNTAKFEALVPFNSPLVNDGSMKTSFQKEVALSDNPILDLSNVPLTAIAALWIVLFLFFNRYIRDCAVCDSGKISEPEMGIIERLVFGFCSFVSNNSEHIINFTLIVANFAIIGFAVYFFVNNPQWLFLFLGALGLIASTLTIMVKLYENDIAEFTDQMRNIHSEEKPVIINDVCQLDDYERTDEQEFNDLYDFLELHGLDTEFDKYQKVRDGYRRN</sequence>
<dbReference type="EMBL" id="BMZW01000035">
    <property type="protein sequence ID" value="GFZ62131.1"/>
    <property type="molecule type" value="Genomic_DNA"/>
</dbReference>
<feature type="transmembrane region" description="Helical" evidence="1">
    <location>
        <begin position="221"/>
        <end position="241"/>
    </location>
</feature>
<dbReference type="AlphaFoldDB" id="A0A9P3AI11"/>
<protein>
    <submittedName>
        <fullName evidence="2">Uncharacterized protein</fullName>
    </submittedName>
</protein>
<name>A0A9P3AI11_PSEA0</name>
<evidence type="ECO:0000256" key="1">
    <source>
        <dbReference type="SAM" id="Phobius"/>
    </source>
</evidence>
<accession>A0A9P3AI11</accession>
<feature type="transmembrane region" description="Helical" evidence="1">
    <location>
        <begin position="86"/>
        <end position="109"/>
    </location>
</feature>
<feature type="transmembrane region" description="Helical" evidence="1">
    <location>
        <begin position="12"/>
        <end position="36"/>
    </location>
</feature>
<comment type="caution">
    <text evidence="2">The sequence shown here is derived from an EMBL/GenBank/DDBJ whole genome shotgun (WGS) entry which is preliminary data.</text>
</comment>
<dbReference type="RefSeq" id="WP_189659088.1">
    <property type="nucleotide sequence ID" value="NZ_BMZW01000035.1"/>
</dbReference>
<keyword evidence="1" id="KW-0472">Membrane</keyword>
<organism evidence="2 3">
    <name type="scientific">Pseudomonas amygdali pv. eriobotryae</name>
    <dbReference type="NCBI Taxonomy" id="129137"/>
    <lineage>
        <taxon>Bacteria</taxon>
        <taxon>Pseudomonadati</taxon>
        <taxon>Pseudomonadota</taxon>
        <taxon>Gammaproteobacteria</taxon>
        <taxon>Pseudomonadales</taxon>
        <taxon>Pseudomonadaceae</taxon>
        <taxon>Pseudomonas</taxon>
        <taxon>Pseudomonas amygdali</taxon>
    </lineage>
</organism>
<keyword evidence="1" id="KW-1133">Transmembrane helix</keyword>
<reference evidence="2" key="1">
    <citation type="submission" date="2020-09" db="EMBL/GenBank/DDBJ databases">
        <title>Pseudomonas syringae pv. eriobotryae genome sequence causing loquat canker disease.</title>
        <authorList>
            <person name="Fukuda S."/>
            <person name="Tashiro H."/>
            <person name="Nagano Y."/>
        </authorList>
    </citation>
    <scope>NUCLEOTIDE SEQUENCE</scope>
    <source>
        <strain evidence="2">AM001</strain>
    </source>
</reference>
<feature type="transmembrane region" description="Helical" evidence="1">
    <location>
        <begin position="164"/>
        <end position="184"/>
    </location>
</feature>
<evidence type="ECO:0000313" key="3">
    <source>
        <dbReference type="Proteomes" id="UP000630864"/>
    </source>
</evidence>
<feature type="transmembrane region" description="Helical" evidence="1">
    <location>
        <begin position="56"/>
        <end position="74"/>
    </location>
</feature>
<gene>
    <name evidence="2" type="ORF">PSE10A_46420</name>
</gene>
<feature type="transmembrane region" description="Helical" evidence="1">
    <location>
        <begin position="247"/>
        <end position="266"/>
    </location>
</feature>
<proteinExistence type="predicted"/>
<keyword evidence="1" id="KW-0812">Transmembrane</keyword>
<dbReference type="Proteomes" id="UP000630864">
    <property type="component" value="Unassembled WGS sequence"/>
</dbReference>
<evidence type="ECO:0000313" key="2">
    <source>
        <dbReference type="EMBL" id="GFZ62131.1"/>
    </source>
</evidence>